<evidence type="ECO:0000259" key="4">
    <source>
        <dbReference type="Pfam" id="PF22124"/>
    </source>
</evidence>
<feature type="signal peptide" evidence="1">
    <location>
        <begin position="1"/>
        <end position="21"/>
    </location>
</feature>
<feature type="chain" id="PRO_5045506113" evidence="1">
    <location>
        <begin position="22"/>
        <end position="760"/>
    </location>
</feature>
<sequence length="760" mass="86057">MRKASIFLVLLTLCFAVRLIAQPLPQHNLNFDQLASRWDEAIPLGNGMLGALVWQKQGNLRLSLDRADLWDERKALDLSTFNFTDVQRWVKNKTYDSAHRLGDQPYDAFPYPTKLPAAAIEFDISSLGKVISNTLDITTALNTVQFESGILFKTYIHAGKELGYFSFEHIDKKKHPDIVSLLAPKLIVHSYNKGGSRDKDNSHAGEGLGKLGYAEGAVVKTNNSIRYHQPTYNGHYFEVLISWKKFPGNRIIGQWVISNDKKAQAPDLNTTHKEPTSWTSHISWWKNFWSKSSIAVPDSLIEKQYYLEMYKLGAVSRPNAPAITLQAVWTADNGSLPPWKGDFHNDLNTQLSYWPVYTANRLKEGESYINWLWNNKKKNEQYTRQYFGVQGLNVPGVATLSGDPMGGWIQYSLGPTVGAWCAQHFYWQWKYSMDNTFLQTRAYPYIHDVATYMEQITFLKDGKRMLPLSSSPEYNDNAITAWFTQWSNFDLALVQFLFKAAAEVALASNKTAEAAHWKQIAAQLPAYETNATGFTIAPGQDLHSSHRHMSSYMAVYPLALLDINKQEDKDIIQNSLKRIEEKGTSAWCGYSFSWMASLYARAYEANKAVKQLQIFASNFCSPNSFHLNGDQKGGQHSSFTYRPFTLEGNFAFAQGVQELLLQSRDGYIEVFPAVPRSWNDVSFKRLRAEGAFIVSAQKENGVPVAITITAEKGGLLRIKLPFRTWITRSIPMSLFNTSEQGVISVNMKKGQTITIENGYE</sequence>
<dbReference type="InterPro" id="IPR054363">
    <property type="entry name" value="GH95_cat"/>
</dbReference>
<keyword evidence="6" id="KW-1185">Reference proteome</keyword>
<dbReference type="Pfam" id="PF14498">
    <property type="entry name" value="Glyco_hyd_65N_2"/>
    <property type="match status" value="1"/>
</dbReference>
<accession>A0ABZ0WB52</accession>
<dbReference type="EMBL" id="CP139960">
    <property type="protein sequence ID" value="WQD40416.1"/>
    <property type="molecule type" value="Genomic_DNA"/>
</dbReference>
<keyword evidence="1" id="KW-0732">Signal</keyword>
<reference evidence="5 6" key="1">
    <citation type="submission" date="2023-12" db="EMBL/GenBank/DDBJ databases">
        <title>Genome sequencing and assembly of bacterial species from a model synthetic community.</title>
        <authorList>
            <person name="Hogle S.L."/>
        </authorList>
    </citation>
    <scope>NUCLEOTIDE SEQUENCE [LARGE SCALE GENOMIC DNA]</scope>
    <source>
        <strain evidence="5 6">HAMBI_3031</strain>
    </source>
</reference>
<name>A0ABZ0WB52_9BACT</name>
<feature type="domain" description="Glycosyl hydrolase family 95 N-terminal" evidence="2">
    <location>
        <begin position="29"/>
        <end position="149"/>
    </location>
</feature>
<dbReference type="InterPro" id="IPR012341">
    <property type="entry name" value="6hp_glycosidase-like_sf"/>
</dbReference>
<protein>
    <submittedName>
        <fullName evidence="5">Glycoside hydrolase N-terminal domain-containing protein</fullName>
    </submittedName>
</protein>
<evidence type="ECO:0000259" key="2">
    <source>
        <dbReference type="Pfam" id="PF14498"/>
    </source>
</evidence>
<dbReference type="InterPro" id="IPR049053">
    <property type="entry name" value="AFCA-like_C"/>
</dbReference>
<dbReference type="Pfam" id="PF21307">
    <property type="entry name" value="Glyco_hydro_95_C"/>
    <property type="match status" value="1"/>
</dbReference>
<dbReference type="PANTHER" id="PTHR31084">
    <property type="entry name" value="ALPHA-L-FUCOSIDASE 2"/>
    <property type="match status" value="1"/>
</dbReference>
<proteinExistence type="predicted"/>
<dbReference type="Gene3D" id="1.50.10.10">
    <property type="match status" value="1"/>
</dbReference>
<feature type="domain" description="Glycosyl hydrolase family 95 catalytic" evidence="4">
    <location>
        <begin position="299"/>
        <end position="660"/>
    </location>
</feature>
<evidence type="ECO:0000259" key="3">
    <source>
        <dbReference type="Pfam" id="PF21307"/>
    </source>
</evidence>
<dbReference type="PANTHER" id="PTHR31084:SF0">
    <property type="entry name" value="ALPHA-L-FUCOSIDASE 2"/>
    <property type="match status" value="1"/>
</dbReference>
<evidence type="ECO:0000256" key="1">
    <source>
        <dbReference type="SAM" id="SignalP"/>
    </source>
</evidence>
<keyword evidence="5" id="KW-0378">Hydrolase</keyword>
<dbReference type="GO" id="GO:0016787">
    <property type="term" value="F:hydrolase activity"/>
    <property type="evidence" value="ECO:0007669"/>
    <property type="project" value="UniProtKB-KW"/>
</dbReference>
<evidence type="ECO:0000313" key="6">
    <source>
        <dbReference type="Proteomes" id="UP001325680"/>
    </source>
</evidence>
<dbReference type="Proteomes" id="UP001325680">
    <property type="component" value="Chromosome"/>
</dbReference>
<dbReference type="InterPro" id="IPR027414">
    <property type="entry name" value="GH95_N_dom"/>
</dbReference>
<dbReference type="InterPro" id="IPR008928">
    <property type="entry name" value="6-hairpin_glycosidase_sf"/>
</dbReference>
<dbReference type="Pfam" id="PF22124">
    <property type="entry name" value="Glyco_hydro_95_cat"/>
    <property type="match status" value="1"/>
</dbReference>
<dbReference type="RefSeq" id="WP_114792111.1">
    <property type="nucleotide sequence ID" value="NZ_CP139960.1"/>
</dbReference>
<organism evidence="5 6">
    <name type="scientific">Niabella yanshanensis</name>
    <dbReference type="NCBI Taxonomy" id="577386"/>
    <lineage>
        <taxon>Bacteria</taxon>
        <taxon>Pseudomonadati</taxon>
        <taxon>Bacteroidota</taxon>
        <taxon>Chitinophagia</taxon>
        <taxon>Chitinophagales</taxon>
        <taxon>Chitinophagaceae</taxon>
        <taxon>Niabella</taxon>
    </lineage>
</organism>
<feature type="domain" description="Alpha fucosidase A-like C-terminal" evidence="3">
    <location>
        <begin position="662"/>
        <end position="755"/>
    </location>
</feature>
<dbReference type="Gene3D" id="2.70.98.50">
    <property type="entry name" value="putative glycoside hydrolase family protein from bacillus halodurans"/>
    <property type="match status" value="1"/>
</dbReference>
<gene>
    <name evidence="5" type="ORF">U0035_09685</name>
</gene>
<evidence type="ECO:0000313" key="5">
    <source>
        <dbReference type="EMBL" id="WQD40416.1"/>
    </source>
</evidence>
<dbReference type="SUPFAM" id="SSF48208">
    <property type="entry name" value="Six-hairpin glycosidases"/>
    <property type="match status" value="1"/>
</dbReference>